<accession>A0A9Q1IRD9</accession>
<dbReference type="EMBL" id="JAINUF010000009">
    <property type="protein sequence ID" value="KAJ8349703.1"/>
    <property type="molecule type" value="Genomic_DNA"/>
</dbReference>
<keyword evidence="2" id="KW-1185">Reference proteome</keyword>
<dbReference type="OrthoDB" id="8913847at2759"/>
<gene>
    <name evidence="1" type="ORF">SKAU_G00248330</name>
</gene>
<reference evidence="1" key="1">
    <citation type="journal article" date="2023" name="Science">
        <title>Genome structures resolve the early diversification of teleost fishes.</title>
        <authorList>
            <person name="Parey E."/>
            <person name="Louis A."/>
            <person name="Montfort J."/>
            <person name="Bouchez O."/>
            <person name="Roques C."/>
            <person name="Iampietro C."/>
            <person name="Lluch J."/>
            <person name="Castinel A."/>
            <person name="Donnadieu C."/>
            <person name="Desvignes T."/>
            <person name="Floi Bucao C."/>
            <person name="Jouanno E."/>
            <person name="Wen M."/>
            <person name="Mejri S."/>
            <person name="Dirks R."/>
            <person name="Jansen H."/>
            <person name="Henkel C."/>
            <person name="Chen W.J."/>
            <person name="Zahm M."/>
            <person name="Cabau C."/>
            <person name="Klopp C."/>
            <person name="Thompson A.W."/>
            <person name="Robinson-Rechavi M."/>
            <person name="Braasch I."/>
            <person name="Lecointre G."/>
            <person name="Bobe J."/>
            <person name="Postlethwait J.H."/>
            <person name="Berthelot C."/>
            <person name="Roest Crollius H."/>
            <person name="Guiguen Y."/>
        </authorList>
    </citation>
    <scope>NUCLEOTIDE SEQUENCE</scope>
    <source>
        <strain evidence="1">WJC10195</strain>
    </source>
</reference>
<proteinExistence type="predicted"/>
<organism evidence="1 2">
    <name type="scientific">Synaphobranchus kaupii</name>
    <name type="common">Kaup's arrowtooth eel</name>
    <dbReference type="NCBI Taxonomy" id="118154"/>
    <lineage>
        <taxon>Eukaryota</taxon>
        <taxon>Metazoa</taxon>
        <taxon>Chordata</taxon>
        <taxon>Craniata</taxon>
        <taxon>Vertebrata</taxon>
        <taxon>Euteleostomi</taxon>
        <taxon>Actinopterygii</taxon>
        <taxon>Neopterygii</taxon>
        <taxon>Teleostei</taxon>
        <taxon>Anguilliformes</taxon>
        <taxon>Synaphobranchidae</taxon>
        <taxon>Synaphobranchus</taxon>
    </lineage>
</organism>
<dbReference type="Proteomes" id="UP001152622">
    <property type="component" value="Chromosome 9"/>
</dbReference>
<dbReference type="AlphaFoldDB" id="A0A9Q1IRD9"/>
<comment type="caution">
    <text evidence="1">The sequence shown here is derived from an EMBL/GenBank/DDBJ whole genome shotgun (WGS) entry which is preliminary data.</text>
</comment>
<sequence>MLDNSRLHHSVATSGSGNHGRLYHLPAGLHHGGGWEGVEKRKISWKELWEMETFKASFTIKAAYDVLPSPKNLSQWYREDATCSLCPTPATLKHILVGCKTSLTEGQYTWRHNQVLQCLAALLEGWQMSINALPPPSSHWPATAFVREDQALCYGRPHLVYIIELTVPWKDAVEESYECKKLRYAEIAADAQQRGWKAKVQPVEVGCRGFVAT</sequence>
<name>A0A9Q1IRD9_SYNKA</name>
<evidence type="ECO:0000313" key="1">
    <source>
        <dbReference type="EMBL" id="KAJ8349703.1"/>
    </source>
</evidence>
<evidence type="ECO:0000313" key="2">
    <source>
        <dbReference type="Proteomes" id="UP001152622"/>
    </source>
</evidence>
<evidence type="ECO:0008006" key="3">
    <source>
        <dbReference type="Google" id="ProtNLM"/>
    </source>
</evidence>
<protein>
    <recommendedName>
        <fullName evidence="3">Reverse transcriptase zinc-binding domain-containing protein</fullName>
    </recommendedName>
</protein>